<evidence type="ECO:0000256" key="4">
    <source>
        <dbReference type="ARBA" id="ARBA00022840"/>
    </source>
</evidence>
<organism evidence="6 7">
    <name type="scientific">Paraburkholderia humisilvae</name>
    <dbReference type="NCBI Taxonomy" id="627669"/>
    <lineage>
        <taxon>Bacteria</taxon>
        <taxon>Pseudomonadati</taxon>
        <taxon>Pseudomonadota</taxon>
        <taxon>Betaproteobacteria</taxon>
        <taxon>Burkholderiales</taxon>
        <taxon>Burkholderiaceae</taxon>
        <taxon>Paraburkholderia</taxon>
    </lineage>
</organism>
<dbReference type="GO" id="GO:0005524">
    <property type="term" value="F:ATP binding"/>
    <property type="evidence" value="ECO:0007669"/>
    <property type="project" value="UniProtKB-KW"/>
</dbReference>
<dbReference type="Pfam" id="PF01874">
    <property type="entry name" value="CitG"/>
    <property type="match status" value="1"/>
</dbReference>
<dbReference type="Gene3D" id="1.10.4200.10">
    <property type="entry name" value="Triphosphoribosyl-dephospho-CoA protein"/>
    <property type="match status" value="1"/>
</dbReference>
<dbReference type="AlphaFoldDB" id="A0A6J5DB79"/>
<dbReference type="GO" id="GO:0046917">
    <property type="term" value="F:triphosphoribosyl-dephospho-CoA synthase activity"/>
    <property type="evidence" value="ECO:0007669"/>
    <property type="project" value="UniProtKB-UniRule"/>
</dbReference>
<accession>A0A6J5DB79</accession>
<dbReference type="Proteomes" id="UP000494363">
    <property type="component" value="Unassembled WGS sequence"/>
</dbReference>
<evidence type="ECO:0000313" key="7">
    <source>
        <dbReference type="Proteomes" id="UP000494363"/>
    </source>
</evidence>
<gene>
    <name evidence="5 6" type="primary">mdcB</name>
    <name evidence="6" type="ORF">LMG29542_01485</name>
</gene>
<keyword evidence="4 5" id="KW-0067">ATP-binding</keyword>
<keyword evidence="2 5" id="KW-0808">Transferase</keyword>
<comment type="function">
    <text evidence="5">Involved in the formation of 2-(5''-phosphoribosyl)-3'-dephosphocoenzyme-A, the prosthetic group of the acyl-carrier protein of the malonate decarboxylase.</text>
</comment>
<proteinExistence type="inferred from homology"/>
<keyword evidence="6" id="KW-0328">Glycosyltransferase</keyword>
<keyword evidence="7" id="KW-1185">Reference proteome</keyword>
<dbReference type="InterPro" id="IPR002736">
    <property type="entry name" value="CitG"/>
</dbReference>
<comment type="similarity">
    <text evidence="5">Belongs to the CitG/MdcB family.</text>
</comment>
<protein>
    <recommendedName>
        <fullName evidence="5">Probable 2-(5''-triphosphoribosyl)-3'-dephosphocoenzyme-A synthase</fullName>
        <shortName evidence="5">2-(5''-triphosphoribosyl)-3'-dephospho-CoA synthase</shortName>
        <ecNumber evidence="5">2.4.2.52</ecNumber>
    </recommendedName>
</protein>
<dbReference type="GO" id="GO:0016757">
    <property type="term" value="F:glycosyltransferase activity"/>
    <property type="evidence" value="ECO:0007669"/>
    <property type="project" value="UniProtKB-KW"/>
</dbReference>
<dbReference type="PANTHER" id="PTHR30201">
    <property type="entry name" value="TRIPHOSPHORIBOSYL-DEPHOSPHO-COA SYNTHASE"/>
    <property type="match status" value="1"/>
</dbReference>
<name>A0A6J5DB79_9BURK</name>
<evidence type="ECO:0000256" key="1">
    <source>
        <dbReference type="ARBA" id="ARBA00001210"/>
    </source>
</evidence>
<comment type="catalytic activity">
    <reaction evidence="1 5">
        <text>3'-dephospho-CoA + ATP = 2'-(5''-triphospho-alpha-D-ribosyl)-3'-dephospho-CoA + adenine</text>
        <dbReference type="Rhea" id="RHEA:15117"/>
        <dbReference type="ChEBI" id="CHEBI:16708"/>
        <dbReference type="ChEBI" id="CHEBI:30616"/>
        <dbReference type="ChEBI" id="CHEBI:57328"/>
        <dbReference type="ChEBI" id="CHEBI:61378"/>
        <dbReference type="EC" id="2.4.2.52"/>
    </reaction>
</comment>
<evidence type="ECO:0000256" key="5">
    <source>
        <dbReference type="HAMAP-Rule" id="MF_01883"/>
    </source>
</evidence>
<reference evidence="6 7" key="1">
    <citation type="submission" date="2020-04" db="EMBL/GenBank/DDBJ databases">
        <authorList>
            <person name="De Canck E."/>
        </authorList>
    </citation>
    <scope>NUCLEOTIDE SEQUENCE [LARGE SCALE GENOMIC DNA]</scope>
    <source>
        <strain evidence="6 7">LMG 29542</strain>
    </source>
</reference>
<dbReference type="PANTHER" id="PTHR30201:SF2">
    <property type="entry name" value="2-(5''-TRIPHOSPHORIBOSYL)-3'-DEPHOSPHOCOENZYME-A SYNTHASE"/>
    <property type="match status" value="1"/>
</dbReference>
<evidence type="ECO:0000313" key="6">
    <source>
        <dbReference type="EMBL" id="CAB3751528.1"/>
    </source>
</evidence>
<dbReference type="InterPro" id="IPR017555">
    <property type="entry name" value="TriPribosyl-deP-CoA_syn"/>
</dbReference>
<evidence type="ECO:0000256" key="3">
    <source>
        <dbReference type="ARBA" id="ARBA00022741"/>
    </source>
</evidence>
<evidence type="ECO:0000256" key="2">
    <source>
        <dbReference type="ARBA" id="ARBA00022679"/>
    </source>
</evidence>
<dbReference type="GO" id="GO:0051191">
    <property type="term" value="P:prosthetic group biosynthetic process"/>
    <property type="evidence" value="ECO:0007669"/>
    <property type="project" value="TreeGrafter"/>
</dbReference>
<sequence>MAIATVSGPCAKRRSTAADDDALECVDLDDGRVTSARRRAAVEALRDISATAGTRNRCRMQRLARQQPLSDAQLARFAVDALIEEAELTPKPALVDGRGSGAHRDLDLPTMRRSARALEPTFAALARASRQRTPSATLRAELAAIGRDGEQAMMRATGGSNAHRGAIWIVGLMIAGAAIGGAARGATGTSSASGTASVTACAASAISSAWVSSVSSVASAASTARYRALAEAATVCELGAQIACFPDRLAAPADSNGERVRQRYQVGGARVEAQQGFPHALDIGLPALVQARARGVGEDAARVDALLAIMASLDDTCLLHRAGLAGLQAGQQGARRVLAAGGCSTHAGRAELAALDRALVALNASPGGAADLLAATLFLDKLSRQDFTGSTTPWNT</sequence>
<dbReference type="HAMAP" id="MF_01883">
    <property type="entry name" value="MdcB"/>
    <property type="match status" value="1"/>
</dbReference>
<dbReference type="EC" id="2.4.2.52" evidence="5"/>
<dbReference type="EMBL" id="CADIKH010000006">
    <property type="protein sequence ID" value="CAB3751528.1"/>
    <property type="molecule type" value="Genomic_DNA"/>
</dbReference>
<keyword evidence="3 5" id="KW-0547">Nucleotide-binding</keyword>